<dbReference type="InterPro" id="IPR052035">
    <property type="entry name" value="ZnF_BED_domain_contain"/>
</dbReference>
<comment type="subcellular location">
    <subcellularLocation>
        <location evidence="1">Nucleus</location>
    </subcellularLocation>
</comment>
<dbReference type="GO" id="GO:0008270">
    <property type="term" value="F:zinc ion binding"/>
    <property type="evidence" value="ECO:0007669"/>
    <property type="project" value="UniProtKB-KW"/>
</dbReference>
<dbReference type="AlphaFoldDB" id="A0A4Y9YE65"/>
<keyword evidence="3" id="KW-0863">Zinc-finger</keyword>
<evidence type="ECO:0000256" key="1">
    <source>
        <dbReference type="ARBA" id="ARBA00004123"/>
    </source>
</evidence>
<evidence type="ECO:0000256" key="2">
    <source>
        <dbReference type="ARBA" id="ARBA00022723"/>
    </source>
</evidence>
<evidence type="ECO:0000256" key="4">
    <source>
        <dbReference type="ARBA" id="ARBA00022833"/>
    </source>
</evidence>
<dbReference type="SUPFAM" id="SSF53098">
    <property type="entry name" value="Ribonuclease H-like"/>
    <property type="match status" value="1"/>
</dbReference>
<dbReference type="PANTHER" id="PTHR46481">
    <property type="entry name" value="ZINC FINGER BED DOMAIN-CONTAINING PROTEIN 4"/>
    <property type="match status" value="1"/>
</dbReference>
<keyword evidence="4" id="KW-0862">Zinc</keyword>
<reference evidence="6 7" key="1">
    <citation type="submission" date="2019-01" db="EMBL/GenBank/DDBJ databases">
        <title>Genome sequencing of the rare red list fungi Fomitopsis rosea.</title>
        <authorList>
            <person name="Buettner E."/>
            <person name="Kellner H."/>
        </authorList>
    </citation>
    <scope>NUCLEOTIDE SEQUENCE [LARGE SCALE GENOMIC DNA]</scope>
    <source>
        <strain evidence="6 7">DSM 105464</strain>
    </source>
</reference>
<proteinExistence type="predicted"/>
<keyword evidence="2" id="KW-0479">Metal-binding</keyword>
<dbReference type="PANTHER" id="PTHR46481:SF10">
    <property type="entry name" value="ZINC FINGER BED DOMAIN-CONTAINING PROTEIN 39"/>
    <property type="match status" value="1"/>
</dbReference>
<evidence type="ECO:0000256" key="5">
    <source>
        <dbReference type="ARBA" id="ARBA00023242"/>
    </source>
</evidence>
<comment type="caution">
    <text evidence="6">The sequence shown here is derived from an EMBL/GenBank/DDBJ whole genome shotgun (WGS) entry which is preliminary data.</text>
</comment>
<protein>
    <submittedName>
        <fullName evidence="6">Uncharacterized protein</fullName>
    </submittedName>
</protein>
<gene>
    <name evidence="6" type="ORF">EVJ58_g5590</name>
</gene>
<evidence type="ECO:0000313" key="7">
    <source>
        <dbReference type="Proteomes" id="UP000298390"/>
    </source>
</evidence>
<dbReference type="Proteomes" id="UP000298390">
    <property type="component" value="Unassembled WGS sequence"/>
</dbReference>
<evidence type="ECO:0000256" key="3">
    <source>
        <dbReference type="ARBA" id="ARBA00022771"/>
    </source>
</evidence>
<dbReference type="EMBL" id="SEKV01000289">
    <property type="protein sequence ID" value="TFY59741.1"/>
    <property type="molecule type" value="Genomic_DNA"/>
</dbReference>
<organism evidence="6 7">
    <name type="scientific">Rhodofomes roseus</name>
    <dbReference type="NCBI Taxonomy" id="34475"/>
    <lineage>
        <taxon>Eukaryota</taxon>
        <taxon>Fungi</taxon>
        <taxon>Dikarya</taxon>
        <taxon>Basidiomycota</taxon>
        <taxon>Agaricomycotina</taxon>
        <taxon>Agaricomycetes</taxon>
        <taxon>Polyporales</taxon>
        <taxon>Rhodofomes</taxon>
    </lineage>
</organism>
<keyword evidence="5" id="KW-0539">Nucleus</keyword>
<dbReference type="InterPro" id="IPR012337">
    <property type="entry name" value="RNaseH-like_sf"/>
</dbReference>
<sequence length="278" mass="31467">MQTSTVQRTHSEVPVILTLGSAKKARKGVKKYLQPVDLMVSFKHTGKELDENQPAGEYWIPLQWTVTRNVHNIFMHMHERIGKMLQQDFNGKLSFATDCWILPNHKAMVAFSVHFEQNGIPARLVLDVVELAKAHLVINLAVVFAKMLKEFGIDTRILAVTADNTSTNDVMIDELDILNDLFQCQTLLHQFDATPAKKQKNTHDVALDAAEQALQDLTGDLEDFNDDNDMGKWDMDTVDLEDIEGWADKRDNIRLRSLRQLCTLLSSFLPNSASLPIV</sequence>
<dbReference type="GO" id="GO:0005634">
    <property type="term" value="C:nucleus"/>
    <property type="evidence" value="ECO:0007669"/>
    <property type="project" value="UniProtKB-SubCell"/>
</dbReference>
<name>A0A4Y9YE65_9APHY</name>
<accession>A0A4Y9YE65</accession>
<evidence type="ECO:0000313" key="6">
    <source>
        <dbReference type="EMBL" id="TFY59741.1"/>
    </source>
</evidence>